<comment type="caution">
    <text evidence="1">The sequence shown here is derived from an EMBL/GenBank/DDBJ whole genome shotgun (WGS) entry which is preliminary data.</text>
</comment>
<dbReference type="Pfam" id="PF03746">
    <property type="entry name" value="LamB_YcsF"/>
    <property type="match status" value="1"/>
</dbReference>
<reference evidence="1 2" key="1">
    <citation type="journal article" date="2019" name="Nat. Microbiol.">
        <title>Mediterranean grassland soil C-N compound turnover is dependent on rainfall and depth, and is mediated by genomically divergent microorganisms.</title>
        <authorList>
            <person name="Diamond S."/>
            <person name="Andeer P.F."/>
            <person name="Li Z."/>
            <person name="Crits-Christoph A."/>
            <person name="Burstein D."/>
            <person name="Anantharaman K."/>
            <person name="Lane K.R."/>
            <person name="Thomas B.C."/>
            <person name="Pan C."/>
            <person name="Northen T.R."/>
            <person name="Banfield J.F."/>
        </authorList>
    </citation>
    <scope>NUCLEOTIDE SEQUENCE [LARGE SCALE GENOMIC DNA]</scope>
    <source>
        <strain evidence="1">NP_6</strain>
    </source>
</reference>
<dbReference type="InterPro" id="IPR005501">
    <property type="entry name" value="LamB/YcsF/PxpA-like"/>
</dbReference>
<evidence type="ECO:0000313" key="2">
    <source>
        <dbReference type="Proteomes" id="UP000318093"/>
    </source>
</evidence>
<dbReference type="SUPFAM" id="SSF88713">
    <property type="entry name" value="Glycoside hydrolase/deacetylase"/>
    <property type="match status" value="1"/>
</dbReference>
<dbReference type="EMBL" id="VBAN01000003">
    <property type="protein sequence ID" value="TMI85542.1"/>
    <property type="molecule type" value="Genomic_DNA"/>
</dbReference>
<accession>A0A537JQF4</accession>
<gene>
    <name evidence="1" type="ORF">E6H03_00130</name>
</gene>
<dbReference type="InterPro" id="IPR011330">
    <property type="entry name" value="Glyco_hydro/deAcase_b/a-brl"/>
</dbReference>
<sequence length="50" mass="5345">ADGTDLPLSVRSICVHGDAPNAPEIARAIRDALRAVEVDVVPLAQIVQRR</sequence>
<feature type="non-terminal residue" evidence="1">
    <location>
        <position position="1"/>
    </location>
</feature>
<proteinExistence type="predicted"/>
<dbReference type="AlphaFoldDB" id="A0A537JQF4"/>
<name>A0A537JQF4_9BACT</name>
<evidence type="ECO:0000313" key="1">
    <source>
        <dbReference type="EMBL" id="TMI85542.1"/>
    </source>
</evidence>
<dbReference type="Proteomes" id="UP000318093">
    <property type="component" value="Unassembled WGS sequence"/>
</dbReference>
<dbReference type="GO" id="GO:0005975">
    <property type="term" value="P:carbohydrate metabolic process"/>
    <property type="evidence" value="ECO:0007669"/>
    <property type="project" value="InterPro"/>
</dbReference>
<protein>
    <submittedName>
        <fullName evidence="1">LamB/YcsF family protein</fullName>
    </submittedName>
</protein>
<dbReference type="Gene3D" id="3.20.20.370">
    <property type="entry name" value="Glycoside hydrolase/deacetylase"/>
    <property type="match status" value="1"/>
</dbReference>
<organism evidence="1 2">
    <name type="scientific">Candidatus Segetimicrobium genomatis</name>
    <dbReference type="NCBI Taxonomy" id="2569760"/>
    <lineage>
        <taxon>Bacteria</taxon>
        <taxon>Bacillati</taxon>
        <taxon>Candidatus Sysuimicrobiota</taxon>
        <taxon>Candidatus Sysuimicrobiia</taxon>
        <taxon>Candidatus Sysuimicrobiales</taxon>
        <taxon>Candidatus Segetimicrobiaceae</taxon>
        <taxon>Candidatus Segetimicrobium</taxon>
    </lineage>
</organism>